<protein>
    <submittedName>
        <fullName evidence="1">Uncharacterized protein</fullName>
    </submittedName>
</protein>
<gene>
    <name evidence="1" type="ORF">PXEA_LOCUS34212</name>
</gene>
<name>A0A3S5C7N8_9PLAT</name>
<reference evidence="1" key="1">
    <citation type="submission" date="2018-11" db="EMBL/GenBank/DDBJ databases">
        <authorList>
            <consortium name="Pathogen Informatics"/>
        </authorList>
    </citation>
    <scope>NUCLEOTIDE SEQUENCE</scope>
</reference>
<evidence type="ECO:0000313" key="1">
    <source>
        <dbReference type="EMBL" id="VEL40772.1"/>
    </source>
</evidence>
<evidence type="ECO:0000313" key="2">
    <source>
        <dbReference type="Proteomes" id="UP000784294"/>
    </source>
</evidence>
<keyword evidence="2" id="KW-1185">Reference proteome</keyword>
<sequence length="109" mass="12359">MLRHLATVYDLISASGWFGLSNLNFASTTTGPIPPVSFNSSFSLLTNANIFGLRQLLATSAEFTWLAEFHRMPCCLVRLAYLRLIWPVLMQHYWTGRSVQVARKFGLSY</sequence>
<organism evidence="1 2">
    <name type="scientific">Protopolystoma xenopodis</name>
    <dbReference type="NCBI Taxonomy" id="117903"/>
    <lineage>
        <taxon>Eukaryota</taxon>
        <taxon>Metazoa</taxon>
        <taxon>Spiralia</taxon>
        <taxon>Lophotrochozoa</taxon>
        <taxon>Platyhelminthes</taxon>
        <taxon>Monogenea</taxon>
        <taxon>Polyopisthocotylea</taxon>
        <taxon>Polystomatidea</taxon>
        <taxon>Polystomatidae</taxon>
        <taxon>Protopolystoma</taxon>
    </lineage>
</organism>
<accession>A0A3S5C7N8</accession>
<comment type="caution">
    <text evidence="1">The sequence shown here is derived from an EMBL/GenBank/DDBJ whole genome shotgun (WGS) entry which is preliminary data.</text>
</comment>
<dbReference type="EMBL" id="CAAALY010266395">
    <property type="protein sequence ID" value="VEL40772.1"/>
    <property type="molecule type" value="Genomic_DNA"/>
</dbReference>
<dbReference type="Proteomes" id="UP000784294">
    <property type="component" value="Unassembled WGS sequence"/>
</dbReference>
<proteinExistence type="predicted"/>
<dbReference type="AlphaFoldDB" id="A0A3S5C7N8"/>